<gene>
    <name evidence="1" type="ORF">Aca07nite_19210</name>
</gene>
<comment type="caution">
    <text evidence="1">The sequence shown here is derived from an EMBL/GenBank/DDBJ whole genome shotgun (WGS) entry which is preliminary data.</text>
</comment>
<proteinExistence type="predicted"/>
<organism evidence="1">
    <name type="scientific">Actinoplanes campanulatus</name>
    <dbReference type="NCBI Taxonomy" id="113559"/>
    <lineage>
        <taxon>Bacteria</taxon>
        <taxon>Bacillati</taxon>
        <taxon>Actinomycetota</taxon>
        <taxon>Actinomycetes</taxon>
        <taxon>Micromonosporales</taxon>
        <taxon>Micromonosporaceae</taxon>
        <taxon>Actinoplanes</taxon>
    </lineage>
</organism>
<reference evidence="1" key="1">
    <citation type="submission" date="2021-01" db="EMBL/GenBank/DDBJ databases">
        <title>Whole genome shotgun sequence of Actinoplanes capillaceus NBRC 16408.</title>
        <authorList>
            <person name="Komaki H."/>
            <person name="Tamura T."/>
        </authorList>
    </citation>
    <scope>NUCLEOTIDE SEQUENCE [LARGE SCALE GENOMIC DNA]</scope>
    <source>
        <strain evidence="1">NBRC 16408</strain>
    </source>
</reference>
<accession>A0ABQ3WF40</accession>
<protein>
    <submittedName>
        <fullName evidence="1">Uncharacterized protein</fullName>
    </submittedName>
</protein>
<evidence type="ECO:0000313" key="1">
    <source>
        <dbReference type="EMBL" id="GID44646.1"/>
    </source>
</evidence>
<dbReference type="EMBL" id="BOMF01000035">
    <property type="protein sequence ID" value="GID44646.1"/>
    <property type="molecule type" value="Genomic_DNA"/>
</dbReference>
<sequence>MRAAVVFAQHQLDPVHDGETSRNRGATRWVLNRGRAGPITVGVRGEYPRWAGPGRFPLGGQGPPGRTKAVIMACRDLAI</sequence>
<name>A0ABQ3WF40_9ACTN</name>